<dbReference type="InterPro" id="IPR008158">
    <property type="entry name" value="Translocase_Sec61-g"/>
</dbReference>
<evidence type="ECO:0000313" key="9">
    <source>
        <dbReference type="EMBL" id="AMQ19118.1"/>
    </source>
</evidence>
<dbReference type="NCBIfam" id="NF006909">
    <property type="entry name" value="PRK09400.1-4"/>
    <property type="match status" value="1"/>
</dbReference>
<reference evidence="10" key="1">
    <citation type="submission" date="2016-03" db="EMBL/GenBank/DDBJ databases">
        <authorList>
            <person name="Oger P.M."/>
        </authorList>
    </citation>
    <scope>NUCLEOTIDE SEQUENCE [LARGE SCALE GENOMIC DNA]</scope>
    <source>
        <strain evidence="10">OG-1</strain>
    </source>
</reference>
<dbReference type="RefSeq" id="WP_054841251.1">
    <property type="nucleotide sequence ID" value="NZ_CP014750.1"/>
</dbReference>
<dbReference type="SUPFAM" id="SSF103456">
    <property type="entry name" value="Preprotein translocase SecE subunit"/>
    <property type="match status" value="1"/>
</dbReference>
<keyword evidence="6 8" id="KW-0472">Membrane</keyword>
<dbReference type="AlphaFoldDB" id="A0A142CWG6"/>
<keyword evidence="2 8" id="KW-0812">Transmembrane</keyword>
<comment type="subcellular location">
    <subcellularLocation>
        <location evidence="8">Cell membrane</location>
        <topology evidence="8">Single-pass membrane protein</topology>
    </subcellularLocation>
    <subcellularLocation>
        <location evidence="7">Endomembrane system</location>
        <topology evidence="7">Single-pass membrane protein</topology>
    </subcellularLocation>
</comment>
<keyword evidence="10" id="KW-1185">Reference proteome</keyword>
<evidence type="ECO:0000256" key="2">
    <source>
        <dbReference type="ARBA" id="ARBA00022692"/>
    </source>
</evidence>
<keyword evidence="1 8" id="KW-0813">Transport</keyword>
<protein>
    <recommendedName>
        <fullName evidence="8">Protein translocase subunit SecE</fullName>
    </recommendedName>
    <alternativeName>
        <fullName evidence="8">Protein transport protein Sec61 gamma subunit homolog</fullName>
    </alternativeName>
</protein>
<feature type="transmembrane region" description="Helical" evidence="8">
    <location>
        <begin position="32"/>
        <end position="58"/>
    </location>
</feature>
<evidence type="ECO:0000256" key="1">
    <source>
        <dbReference type="ARBA" id="ARBA00022448"/>
    </source>
</evidence>
<keyword evidence="4 8" id="KW-1133">Transmembrane helix</keyword>
<dbReference type="GO" id="GO:0009306">
    <property type="term" value="P:protein secretion"/>
    <property type="evidence" value="ECO:0007669"/>
    <property type="project" value="UniProtKB-UniRule"/>
</dbReference>
<evidence type="ECO:0000256" key="5">
    <source>
        <dbReference type="ARBA" id="ARBA00023010"/>
    </source>
</evidence>
<dbReference type="InterPro" id="IPR001901">
    <property type="entry name" value="Translocase_SecE/Sec61-g"/>
</dbReference>
<dbReference type="PROSITE" id="PS01067">
    <property type="entry name" value="SECE_SEC61G"/>
    <property type="match status" value="1"/>
</dbReference>
<gene>
    <name evidence="8 9" type="primary">secE</name>
    <name evidence="9" type="ORF">A0127_08040</name>
</gene>
<keyword evidence="5 8" id="KW-0811">Translocation</keyword>
<keyword evidence="3 8" id="KW-0653">Protein transport</keyword>
<evidence type="ECO:0000256" key="4">
    <source>
        <dbReference type="ARBA" id="ARBA00022989"/>
    </source>
</evidence>
<dbReference type="KEGG" id="tpep:A0127_08040"/>
<dbReference type="EMBL" id="CP014750">
    <property type="protein sequence ID" value="AMQ19118.1"/>
    <property type="molecule type" value="Genomic_DNA"/>
</dbReference>
<evidence type="ECO:0000256" key="7">
    <source>
        <dbReference type="ARBA" id="ARBA00037847"/>
    </source>
</evidence>
<comment type="similarity">
    <text evidence="8">Belongs to the SecE/SEC61-gamma family.</text>
</comment>
<dbReference type="GeneID" id="27140490"/>
<dbReference type="InterPro" id="IPR023391">
    <property type="entry name" value="Prot_translocase_SecE_dom_sf"/>
</dbReference>
<evidence type="ECO:0000256" key="3">
    <source>
        <dbReference type="ARBA" id="ARBA00022927"/>
    </source>
</evidence>
<dbReference type="OrthoDB" id="86216at2157"/>
<name>A0A142CWG6_9EURY</name>
<dbReference type="GO" id="GO:0005886">
    <property type="term" value="C:plasma membrane"/>
    <property type="evidence" value="ECO:0007669"/>
    <property type="project" value="UniProtKB-SubCell"/>
</dbReference>
<dbReference type="HAMAP" id="MF_00422">
    <property type="entry name" value="SecE"/>
    <property type="match status" value="1"/>
</dbReference>
<sequence>MAEFTEKIRSFLAESKRVLLVTRKPGMKEFKLAAKITGIGMILIGTIGMIIRIIGYLVTGS</sequence>
<evidence type="ECO:0000313" key="10">
    <source>
        <dbReference type="Proteomes" id="UP000073604"/>
    </source>
</evidence>
<organism evidence="9 10">
    <name type="scientific">Thermococcus peptonophilus</name>
    <dbReference type="NCBI Taxonomy" id="53952"/>
    <lineage>
        <taxon>Archaea</taxon>
        <taxon>Methanobacteriati</taxon>
        <taxon>Methanobacteriota</taxon>
        <taxon>Thermococci</taxon>
        <taxon>Thermococcales</taxon>
        <taxon>Thermococcaceae</taxon>
        <taxon>Thermococcus</taxon>
    </lineage>
</organism>
<dbReference type="NCBIfam" id="TIGR00327">
    <property type="entry name" value="secE_euk_arch"/>
    <property type="match status" value="1"/>
</dbReference>
<comment type="subunit">
    <text evidence="8">Component of the Sec protein translocase complex. Heterotrimer consisting of SecY (alpha), SecG (beta) and SecE (gamma) subunits. The heterotrimers can form oligomers, although 1 heterotrimer is thought to be able to translocate proteins. Interacts with the ribosome. May interact with SecDF, and other proteins may be involved.</text>
</comment>
<dbReference type="GO" id="GO:0065002">
    <property type="term" value="P:intracellular protein transmembrane transport"/>
    <property type="evidence" value="ECO:0007669"/>
    <property type="project" value="UniProtKB-UniRule"/>
</dbReference>
<comment type="function">
    <text evidence="8">Essential subunit of the Sec protein translocation channel SecYEG. Clamps together the 2 halves of SecY. May contact the channel plug during translocation.</text>
</comment>
<dbReference type="Proteomes" id="UP000073604">
    <property type="component" value="Chromosome"/>
</dbReference>
<dbReference type="GO" id="GO:0012505">
    <property type="term" value="C:endomembrane system"/>
    <property type="evidence" value="ECO:0007669"/>
    <property type="project" value="UniProtKB-SubCell"/>
</dbReference>
<evidence type="ECO:0000256" key="6">
    <source>
        <dbReference type="ARBA" id="ARBA00023136"/>
    </source>
</evidence>
<keyword evidence="8" id="KW-1003">Cell membrane</keyword>
<dbReference type="GO" id="GO:0006605">
    <property type="term" value="P:protein targeting"/>
    <property type="evidence" value="ECO:0007669"/>
    <property type="project" value="UniProtKB-UniRule"/>
</dbReference>
<dbReference type="Gene3D" id="1.20.5.820">
    <property type="entry name" value="Preprotein translocase SecE subunit"/>
    <property type="match status" value="1"/>
</dbReference>
<accession>A0A142CWG6</accession>
<evidence type="ECO:0000256" key="8">
    <source>
        <dbReference type="HAMAP-Rule" id="MF_00422"/>
    </source>
</evidence>
<proteinExistence type="inferred from homology"/>
<dbReference type="GO" id="GO:0008320">
    <property type="term" value="F:protein transmembrane transporter activity"/>
    <property type="evidence" value="ECO:0007669"/>
    <property type="project" value="UniProtKB-UniRule"/>
</dbReference>
<dbReference type="STRING" id="53952.A0127_08040"/>